<dbReference type="GeneID" id="54416180"/>
<dbReference type="Proteomes" id="UP000504638">
    <property type="component" value="Unplaced"/>
</dbReference>
<evidence type="ECO:0000313" key="4">
    <source>
        <dbReference type="RefSeq" id="XP_033530239.1"/>
    </source>
</evidence>
<keyword evidence="3" id="KW-1185">Reference proteome</keyword>
<reference evidence="2 4" key="1">
    <citation type="submission" date="2020-01" db="EMBL/GenBank/DDBJ databases">
        <authorList>
            <consortium name="DOE Joint Genome Institute"/>
            <person name="Haridas S."/>
            <person name="Albert R."/>
            <person name="Binder M."/>
            <person name="Bloem J."/>
            <person name="Labutti K."/>
            <person name="Salamov A."/>
            <person name="Andreopoulos B."/>
            <person name="Baker S.E."/>
            <person name="Barry K."/>
            <person name="Bills G."/>
            <person name="Bluhm B.H."/>
            <person name="Cannon C."/>
            <person name="Castanera R."/>
            <person name="Culley D.E."/>
            <person name="Daum C."/>
            <person name="Ezra D."/>
            <person name="Gonzalez J.B."/>
            <person name="Henrissat B."/>
            <person name="Kuo A."/>
            <person name="Liang C."/>
            <person name="Lipzen A."/>
            <person name="Lutzoni F."/>
            <person name="Magnuson J."/>
            <person name="Mondo S."/>
            <person name="Nolan M."/>
            <person name="Ohm R."/>
            <person name="Pangilinan J."/>
            <person name="Park H.-J."/>
            <person name="Ramirez L."/>
            <person name="Alfaro M."/>
            <person name="Sun H."/>
            <person name="Tritt A."/>
            <person name="Yoshinaga Y."/>
            <person name="Zwiers L.-H."/>
            <person name="Turgeon B.G."/>
            <person name="Goodwin S.B."/>
            <person name="Spatafora J.W."/>
            <person name="Crous P.W."/>
            <person name="Grigoriev I.V."/>
        </authorList>
    </citation>
    <scope>NUCLEOTIDE SEQUENCE</scope>
    <source>
        <strain evidence="2 4">CBS 781.70</strain>
    </source>
</reference>
<dbReference type="Gene3D" id="2.60.120.200">
    <property type="match status" value="1"/>
</dbReference>
<dbReference type="RefSeq" id="XP_033530239.1">
    <property type="nucleotide sequence ID" value="XM_033675610.1"/>
</dbReference>
<dbReference type="Pfam" id="PF07081">
    <property type="entry name" value="DUF1349"/>
    <property type="match status" value="1"/>
</dbReference>
<dbReference type="PANTHER" id="PTHR35332:SF3">
    <property type="entry name" value="FUCOSE-SPECIFIC LECTIN"/>
    <property type="match status" value="1"/>
</dbReference>
<proteinExistence type="predicted"/>
<gene>
    <name evidence="2 4" type="ORF">P152DRAFT_375901</name>
</gene>
<evidence type="ECO:0000256" key="1">
    <source>
        <dbReference type="SAM" id="MobiDB-lite"/>
    </source>
</evidence>
<accession>A0A6G1FSB7</accession>
<feature type="region of interest" description="Disordered" evidence="1">
    <location>
        <begin position="117"/>
        <end position="142"/>
    </location>
</feature>
<feature type="non-terminal residue" evidence="2">
    <location>
        <position position="279"/>
    </location>
</feature>
<reference evidence="4" key="2">
    <citation type="submission" date="2020-04" db="EMBL/GenBank/DDBJ databases">
        <authorList>
            <consortium name="NCBI Genome Project"/>
        </authorList>
    </citation>
    <scope>NUCLEOTIDE SEQUENCE</scope>
    <source>
        <strain evidence="4">CBS 781.70</strain>
    </source>
</reference>
<reference evidence="4" key="3">
    <citation type="submission" date="2025-04" db="UniProtKB">
        <authorList>
            <consortium name="RefSeq"/>
        </authorList>
    </citation>
    <scope>IDENTIFICATION</scope>
    <source>
        <strain evidence="4">CBS 781.70</strain>
    </source>
</reference>
<dbReference type="OrthoDB" id="42525at2759"/>
<evidence type="ECO:0000313" key="2">
    <source>
        <dbReference type="EMBL" id="KAF1808608.1"/>
    </source>
</evidence>
<dbReference type="PANTHER" id="PTHR35332">
    <property type="entry name" value="REGULATION OF ENOLASE PROTEIN 1"/>
    <property type="match status" value="1"/>
</dbReference>
<evidence type="ECO:0000313" key="3">
    <source>
        <dbReference type="Proteomes" id="UP000504638"/>
    </source>
</evidence>
<dbReference type="InterPro" id="IPR009784">
    <property type="entry name" value="DUF1349"/>
</dbReference>
<dbReference type="EMBL" id="ML975181">
    <property type="protein sequence ID" value="KAF1808608.1"/>
    <property type="molecule type" value="Genomic_DNA"/>
</dbReference>
<organism evidence="2">
    <name type="scientific">Eremomyces bilateralis CBS 781.70</name>
    <dbReference type="NCBI Taxonomy" id="1392243"/>
    <lineage>
        <taxon>Eukaryota</taxon>
        <taxon>Fungi</taxon>
        <taxon>Dikarya</taxon>
        <taxon>Ascomycota</taxon>
        <taxon>Pezizomycotina</taxon>
        <taxon>Dothideomycetes</taxon>
        <taxon>Dothideomycetes incertae sedis</taxon>
        <taxon>Eremomycetales</taxon>
        <taxon>Eremomycetaceae</taxon>
        <taxon>Eremomyces</taxon>
    </lineage>
</organism>
<name>A0A6G1FSB7_9PEZI</name>
<feature type="compositionally biased region" description="Low complexity" evidence="1">
    <location>
        <begin position="120"/>
        <end position="131"/>
    </location>
</feature>
<protein>
    <submittedName>
        <fullName evidence="2 4">Uncharacterized protein</fullName>
    </submittedName>
</protein>
<dbReference type="AlphaFoldDB" id="A0A6G1FSB7"/>
<sequence length="279" mass="30031">MPPDRSSFKALNTPQESVPQWMGSFDLSAAPNTDLWRKPPCRDTSTAPILYTSLRHRFTSAEVTVSADLEFEWDQAGLVIFAGAPPGREERPGGVETVIVPSIPATERDVSSLVSAISIDSDSPSPLSTSGTPPPRTPDSMNSATLQIDQLVDHVQAPPPYPHAVPASKWIKLSLELSSNAPHATAVVATPDGADWSATTLPGQGRFENGPAFPDSTRPAMSATPARLGDALWLWYQPLPAPAGPRPGEWVKLREVTWFFFGVEDKVIRVGVYASRPAS</sequence>